<name>A0A4D6X3P0_PSEPU</name>
<protein>
    <submittedName>
        <fullName evidence="1">DUF2247 family protein</fullName>
    </submittedName>
</protein>
<dbReference type="InterPro" id="IPR016630">
    <property type="entry name" value="UCP015278"/>
</dbReference>
<dbReference type="RefSeq" id="WP_136912813.1">
    <property type="nucleotide sequence ID" value="NZ_CP039371.1"/>
</dbReference>
<gene>
    <name evidence="1" type="ORF">E6B08_03855</name>
</gene>
<sequence>MQQIVLDGGFCFSEAPWLSWGDIKYGLDRGFLNSKGVVEYAAKRLSSDSPAEHYELACLSGDDGNDVQECVSRLAVKDVRDVGGAEKAWVFLIFLWVFLNRDRYRNPLGLVEELYADFNYPESIASIVRYMPAIDPSLEGESQLFKNWSDVLESFRQELQASRSG</sequence>
<dbReference type="AlphaFoldDB" id="A0A4D6X3P0"/>
<dbReference type="EMBL" id="CP039371">
    <property type="protein sequence ID" value="QCI10597.1"/>
    <property type="molecule type" value="Genomic_DNA"/>
</dbReference>
<proteinExistence type="predicted"/>
<reference evidence="2" key="1">
    <citation type="submission" date="2019-04" db="EMBL/GenBank/DDBJ databases">
        <title>Genome sequence of Pseudomonas putida 1290, an auxin catabolizing strain.</title>
        <authorList>
            <person name="Laird T.S."/>
            <person name="Leveau J.H.J."/>
        </authorList>
    </citation>
    <scope>NUCLEOTIDE SEQUENCE [LARGE SCALE GENOMIC DNA]</scope>
    <source>
        <strain evidence="2">1290</strain>
    </source>
</reference>
<evidence type="ECO:0000313" key="2">
    <source>
        <dbReference type="Proteomes" id="UP000298551"/>
    </source>
</evidence>
<organism evidence="1 2">
    <name type="scientific">Pseudomonas putida</name>
    <name type="common">Arthrobacter siderocapsulatus</name>
    <dbReference type="NCBI Taxonomy" id="303"/>
    <lineage>
        <taxon>Bacteria</taxon>
        <taxon>Pseudomonadati</taxon>
        <taxon>Pseudomonadota</taxon>
        <taxon>Gammaproteobacteria</taxon>
        <taxon>Pseudomonadales</taxon>
        <taxon>Pseudomonadaceae</taxon>
        <taxon>Pseudomonas</taxon>
    </lineage>
</organism>
<evidence type="ECO:0000313" key="1">
    <source>
        <dbReference type="EMBL" id="QCI10597.1"/>
    </source>
</evidence>
<dbReference type="OrthoDB" id="8480728at2"/>
<dbReference type="Pfam" id="PF10004">
    <property type="entry name" value="DUF2247"/>
    <property type="match status" value="1"/>
</dbReference>
<accession>A0A4D6X3P0</accession>
<dbReference type="Proteomes" id="UP000298551">
    <property type="component" value="Chromosome"/>
</dbReference>